<organism evidence="1 2">
    <name type="scientific">Symbiodinium microadriaticum</name>
    <name type="common">Dinoflagellate</name>
    <name type="synonym">Zooxanthella microadriatica</name>
    <dbReference type="NCBI Taxonomy" id="2951"/>
    <lineage>
        <taxon>Eukaryota</taxon>
        <taxon>Sar</taxon>
        <taxon>Alveolata</taxon>
        <taxon>Dinophyceae</taxon>
        <taxon>Suessiales</taxon>
        <taxon>Symbiodiniaceae</taxon>
        <taxon>Symbiodinium</taxon>
    </lineage>
</organism>
<gene>
    <name evidence="1" type="ORF">AK812_SmicGene28394</name>
</gene>
<comment type="caution">
    <text evidence="1">The sequence shown here is derived from an EMBL/GenBank/DDBJ whole genome shotgun (WGS) entry which is preliminary data.</text>
</comment>
<protein>
    <submittedName>
        <fullName evidence="1">Uncharacterized protein</fullName>
    </submittedName>
</protein>
<name>A0A1Q9D4J3_SYMMI</name>
<evidence type="ECO:0000313" key="1">
    <source>
        <dbReference type="EMBL" id="OLP90098.1"/>
    </source>
</evidence>
<evidence type="ECO:0000313" key="2">
    <source>
        <dbReference type="Proteomes" id="UP000186817"/>
    </source>
</evidence>
<dbReference type="Proteomes" id="UP000186817">
    <property type="component" value="Unassembled WGS sequence"/>
</dbReference>
<sequence>MHHIVKSTPGPLGTTDLPILDLSSGGFMKCFIDVIVDESGKFTVVKIVNLKDKKITPDFVRDLCEGKPEQERSLEEWDFGLDFIEEKQLLPWVNGRDSAIYRWPQALMEKSLRDLGQDGVLARVHEVWPLTLYDFILDGKGTWIAWYTRNDGVLRSGFAGKRGLTAQTISPTKPPLNQPLLDIEKGIPTYVSHSDFMKMLESAWCSKDCSDANILAVLKRTHIFVNTAKCLRIRPASETEGPVLRDKIDFLPVDSRKVYDYHRKGGKGVPQDVETKVNWERDWVAKAMGGEMNLPGLWLVVKLVVRVVITRSFATMGKPNGNFVPKKGKMRKADDNNYQGVLSKLYADEKRKNVLKHRQKPCKLRKDFVGKEERNIVFGNQKTWVDVEADEATFDKRDISQDPALQHLVVKKNETIMWEQWGGVTQRGRPRTLVLRKLIPKLTVKRAPGPGAIRKTEWNTIANEFLLDRKDRIAMNQHCKAGSSLLRGKLCSAQYEYWFKNQNLWFACGDLCTENLHKFYLYTRTRVATSLENVRV</sequence>
<dbReference type="OrthoDB" id="10271641at2759"/>
<dbReference type="EMBL" id="LSRX01000728">
    <property type="protein sequence ID" value="OLP90098.1"/>
    <property type="molecule type" value="Genomic_DNA"/>
</dbReference>
<reference evidence="1 2" key="1">
    <citation type="submission" date="2016-02" db="EMBL/GenBank/DDBJ databases">
        <title>Genome analysis of coral dinoflagellate symbionts highlights evolutionary adaptations to a symbiotic lifestyle.</title>
        <authorList>
            <person name="Aranda M."/>
            <person name="Li Y."/>
            <person name="Liew Y.J."/>
            <person name="Baumgarten S."/>
            <person name="Simakov O."/>
            <person name="Wilson M."/>
            <person name="Piel J."/>
            <person name="Ashoor H."/>
            <person name="Bougouffa S."/>
            <person name="Bajic V.B."/>
            <person name="Ryu T."/>
            <person name="Ravasi T."/>
            <person name="Bayer T."/>
            <person name="Micklem G."/>
            <person name="Kim H."/>
            <person name="Bhak J."/>
            <person name="Lajeunesse T.C."/>
            <person name="Voolstra C.R."/>
        </authorList>
    </citation>
    <scope>NUCLEOTIDE SEQUENCE [LARGE SCALE GENOMIC DNA]</scope>
    <source>
        <strain evidence="1 2">CCMP2467</strain>
    </source>
</reference>
<dbReference type="AlphaFoldDB" id="A0A1Q9D4J3"/>
<keyword evidence="2" id="KW-1185">Reference proteome</keyword>
<accession>A0A1Q9D4J3</accession>
<proteinExistence type="predicted"/>